<reference evidence="3" key="1">
    <citation type="submission" date="2022-09" db="EMBL/GenBank/DDBJ databases">
        <title>Eubacterium sp. LFL-14 isolated from human feces.</title>
        <authorList>
            <person name="Liu F."/>
        </authorList>
    </citation>
    <scope>NUCLEOTIDE SEQUENCE</scope>
    <source>
        <strain evidence="3">LFL-14</strain>
    </source>
</reference>
<keyword evidence="2" id="KW-0472">Membrane</keyword>
<organism evidence="3 4">
    <name type="scientific">Eubacterium album</name>
    <dbReference type="NCBI Taxonomy" id="2978477"/>
    <lineage>
        <taxon>Bacteria</taxon>
        <taxon>Bacillati</taxon>
        <taxon>Bacillota</taxon>
        <taxon>Clostridia</taxon>
        <taxon>Eubacteriales</taxon>
        <taxon>Eubacteriaceae</taxon>
        <taxon>Eubacterium</taxon>
    </lineage>
</organism>
<name>A0ABT2LZI2_9FIRM</name>
<comment type="caution">
    <text evidence="3">The sequence shown here is derived from an EMBL/GenBank/DDBJ whole genome shotgun (WGS) entry which is preliminary data.</text>
</comment>
<evidence type="ECO:0000256" key="1">
    <source>
        <dbReference type="SAM" id="MobiDB-lite"/>
    </source>
</evidence>
<feature type="region of interest" description="Disordered" evidence="1">
    <location>
        <begin position="135"/>
        <end position="157"/>
    </location>
</feature>
<evidence type="ECO:0008006" key="5">
    <source>
        <dbReference type="Google" id="ProtNLM"/>
    </source>
</evidence>
<dbReference type="RefSeq" id="WP_260978590.1">
    <property type="nucleotide sequence ID" value="NZ_JAODBU010000006.1"/>
</dbReference>
<keyword evidence="2" id="KW-1133">Transmembrane helix</keyword>
<evidence type="ECO:0000313" key="3">
    <source>
        <dbReference type="EMBL" id="MCT7398684.1"/>
    </source>
</evidence>
<protein>
    <recommendedName>
        <fullName evidence="5">DUF4878 domain-containing protein</fullName>
    </recommendedName>
</protein>
<keyword evidence="2" id="KW-0812">Transmembrane</keyword>
<gene>
    <name evidence="3" type="ORF">N5B56_06235</name>
</gene>
<proteinExistence type="predicted"/>
<dbReference type="Proteomes" id="UP001431199">
    <property type="component" value="Unassembled WGS sequence"/>
</dbReference>
<accession>A0ABT2LZI2</accession>
<evidence type="ECO:0000313" key="4">
    <source>
        <dbReference type="Proteomes" id="UP001431199"/>
    </source>
</evidence>
<keyword evidence="4" id="KW-1185">Reference proteome</keyword>
<evidence type="ECO:0000256" key="2">
    <source>
        <dbReference type="SAM" id="Phobius"/>
    </source>
</evidence>
<sequence length="157" mass="17303">MSKKKDKTNKNGITVLIGLIVVAIIVIAVVAVIQSTTSLSTHKPTNAAKNYVKSLLKEMDYDLVVKGAQVKYHGDIDKAKELYGSKVDNKNSIEDYCVVNVKLMTSTGDEKKYIVDCIKYNGKWKAMGVHSDYKESEDSSNSAIDNLPKINLDGESK</sequence>
<dbReference type="EMBL" id="JAODBU010000006">
    <property type="protein sequence ID" value="MCT7398684.1"/>
    <property type="molecule type" value="Genomic_DNA"/>
</dbReference>
<feature type="transmembrane region" description="Helical" evidence="2">
    <location>
        <begin position="12"/>
        <end position="33"/>
    </location>
</feature>